<proteinExistence type="predicted"/>
<dbReference type="InterPro" id="IPR016032">
    <property type="entry name" value="Sig_transdc_resp-reg_C-effctor"/>
</dbReference>
<keyword evidence="2" id="KW-0238">DNA-binding</keyword>
<evidence type="ECO:0000259" key="5">
    <source>
        <dbReference type="PROSITE" id="PS50110"/>
    </source>
</evidence>
<dbReference type="Pfam" id="PF00072">
    <property type="entry name" value="Response_reg"/>
    <property type="match status" value="1"/>
</dbReference>
<dbReference type="SMART" id="SM00421">
    <property type="entry name" value="HTH_LUXR"/>
    <property type="match status" value="1"/>
</dbReference>
<dbReference type="Gene3D" id="3.40.50.2300">
    <property type="match status" value="1"/>
</dbReference>
<feature type="modified residue" description="4-aspartylphosphate" evidence="3">
    <location>
        <position position="58"/>
    </location>
</feature>
<dbReference type="Pfam" id="PF00196">
    <property type="entry name" value="GerE"/>
    <property type="match status" value="1"/>
</dbReference>
<feature type="domain" description="HTH luxR-type" evidence="4">
    <location>
        <begin position="150"/>
        <end position="215"/>
    </location>
</feature>
<dbReference type="InterPro" id="IPR000792">
    <property type="entry name" value="Tscrpt_reg_LuxR_C"/>
</dbReference>
<organism evidence="6 7">
    <name type="scientific">Nocardiopsis coralli</name>
    <dbReference type="NCBI Taxonomy" id="2772213"/>
    <lineage>
        <taxon>Bacteria</taxon>
        <taxon>Bacillati</taxon>
        <taxon>Actinomycetota</taxon>
        <taxon>Actinomycetes</taxon>
        <taxon>Streptosporangiales</taxon>
        <taxon>Nocardiopsidaceae</taxon>
        <taxon>Nocardiopsis</taxon>
    </lineage>
</organism>
<dbReference type="CDD" id="cd06170">
    <property type="entry name" value="LuxR_C_like"/>
    <property type="match status" value="1"/>
</dbReference>
<gene>
    <name evidence="6" type="ORF">IDM40_08710</name>
</gene>
<comment type="caution">
    <text evidence="6">The sequence shown here is derived from an EMBL/GenBank/DDBJ whole genome shotgun (WGS) entry which is preliminary data.</text>
</comment>
<evidence type="ECO:0000256" key="3">
    <source>
        <dbReference type="PROSITE-ProRule" id="PRU00169"/>
    </source>
</evidence>
<accession>A0ABR9P4P3</accession>
<dbReference type="RefSeq" id="WP_193121422.1">
    <property type="nucleotide sequence ID" value="NZ_JADBGI010000006.1"/>
</dbReference>
<evidence type="ECO:0000313" key="7">
    <source>
        <dbReference type="Proteomes" id="UP000806528"/>
    </source>
</evidence>
<evidence type="ECO:0000259" key="4">
    <source>
        <dbReference type="PROSITE" id="PS50043"/>
    </source>
</evidence>
<dbReference type="PROSITE" id="PS50043">
    <property type="entry name" value="HTH_LUXR_2"/>
    <property type="match status" value="1"/>
</dbReference>
<dbReference type="CDD" id="cd17535">
    <property type="entry name" value="REC_NarL-like"/>
    <property type="match status" value="1"/>
</dbReference>
<protein>
    <submittedName>
        <fullName evidence="6">Response regulator transcription factor</fullName>
    </submittedName>
</protein>
<reference evidence="6 7" key="1">
    <citation type="submission" date="2020-09" db="EMBL/GenBank/DDBJ databases">
        <title>Diversity and distribution of actinomycetes associated with coral in the coast of Hainan.</title>
        <authorList>
            <person name="Li F."/>
        </authorList>
    </citation>
    <scope>NUCLEOTIDE SEQUENCE [LARGE SCALE GENOMIC DNA]</scope>
    <source>
        <strain evidence="6 7">HNM0947</strain>
    </source>
</reference>
<dbReference type="EMBL" id="JADBGI010000006">
    <property type="protein sequence ID" value="MBE2998782.1"/>
    <property type="molecule type" value="Genomic_DNA"/>
</dbReference>
<dbReference type="PRINTS" id="PR00038">
    <property type="entry name" value="HTHLUXR"/>
</dbReference>
<dbReference type="PROSITE" id="PS50110">
    <property type="entry name" value="RESPONSE_REGULATORY"/>
    <property type="match status" value="1"/>
</dbReference>
<evidence type="ECO:0000313" key="6">
    <source>
        <dbReference type="EMBL" id="MBE2998782.1"/>
    </source>
</evidence>
<dbReference type="Proteomes" id="UP000806528">
    <property type="component" value="Unassembled WGS sequence"/>
</dbReference>
<name>A0ABR9P4P3_9ACTN</name>
<dbReference type="InterPro" id="IPR001789">
    <property type="entry name" value="Sig_transdc_resp-reg_receiver"/>
</dbReference>
<dbReference type="SUPFAM" id="SSF46894">
    <property type="entry name" value="C-terminal effector domain of the bipartite response regulators"/>
    <property type="match status" value="1"/>
</dbReference>
<keyword evidence="7" id="KW-1185">Reference proteome</keyword>
<dbReference type="PANTHER" id="PTHR43214">
    <property type="entry name" value="TWO-COMPONENT RESPONSE REGULATOR"/>
    <property type="match status" value="1"/>
</dbReference>
<dbReference type="InterPro" id="IPR039420">
    <property type="entry name" value="WalR-like"/>
</dbReference>
<evidence type="ECO:0000256" key="2">
    <source>
        <dbReference type="ARBA" id="ARBA00023125"/>
    </source>
</evidence>
<dbReference type="SMART" id="SM00448">
    <property type="entry name" value="REC"/>
    <property type="match status" value="1"/>
</dbReference>
<evidence type="ECO:0000256" key="1">
    <source>
        <dbReference type="ARBA" id="ARBA00022553"/>
    </source>
</evidence>
<keyword evidence="1 3" id="KW-0597">Phosphoprotein</keyword>
<dbReference type="PANTHER" id="PTHR43214:SF37">
    <property type="entry name" value="TRANSCRIPTIONAL REGULATORY PROTEIN YDFI"/>
    <property type="match status" value="1"/>
</dbReference>
<feature type="domain" description="Response regulatory" evidence="5">
    <location>
        <begin position="5"/>
        <end position="123"/>
    </location>
</feature>
<dbReference type="InterPro" id="IPR011006">
    <property type="entry name" value="CheY-like_superfamily"/>
</dbReference>
<dbReference type="SUPFAM" id="SSF52172">
    <property type="entry name" value="CheY-like"/>
    <property type="match status" value="1"/>
</dbReference>
<sequence>MTAVTVVVVDDQALMRQGLRKLLEIEPGIDVVGEAADGVEALDVLAELPEPPDVALVDARMPRMDGVELIRHLQGTHPGVRAIVLTTFDEDGTVLDGLRAGARGHLLKDVPPEELVQAVHRVAAGQTVLGGPATAHLVAALPGAATTEPNPEPDDPLSDREREVALRVGEGATNREIARALFITEGTAKNHVTSALRKLDLRDRTQLALWVRQRRRAGG</sequence>
<dbReference type="InterPro" id="IPR058245">
    <property type="entry name" value="NreC/VraR/RcsB-like_REC"/>
</dbReference>